<dbReference type="RefSeq" id="WP_286329176.1">
    <property type="nucleotide sequence ID" value="NZ_AP027734.1"/>
</dbReference>
<proteinExistence type="predicted"/>
<dbReference type="EMBL" id="AP027734">
    <property type="protein sequence ID" value="BDZ56009.1"/>
    <property type="molecule type" value="Genomic_DNA"/>
</dbReference>
<accession>A0ABM8H5D4</accession>
<protein>
    <recommendedName>
        <fullName evidence="4">Transposase</fullName>
    </recommendedName>
</protein>
<reference evidence="3" key="1">
    <citation type="journal article" date="2019" name="Int. J. Syst. Evol. Microbiol.">
        <title>The Global Catalogue of Microorganisms (GCM) 10K type strain sequencing project: providing services to taxonomists for standard genome sequencing and annotation.</title>
        <authorList>
            <consortium name="The Broad Institute Genomics Platform"/>
            <consortium name="The Broad Institute Genome Sequencing Center for Infectious Disease"/>
            <person name="Wu L."/>
            <person name="Ma J."/>
        </authorList>
    </citation>
    <scope>NUCLEOTIDE SEQUENCE [LARGE SCALE GENOMIC DNA]</scope>
    <source>
        <strain evidence="3">NBRC 109019</strain>
    </source>
</reference>
<feature type="compositionally biased region" description="Low complexity" evidence="1">
    <location>
        <begin position="306"/>
        <end position="316"/>
    </location>
</feature>
<dbReference type="Proteomes" id="UP001321477">
    <property type="component" value="Chromosome"/>
</dbReference>
<gene>
    <name evidence="2" type="ORF">GCM10025870_30820</name>
</gene>
<feature type="region of interest" description="Disordered" evidence="1">
    <location>
        <begin position="162"/>
        <end position="207"/>
    </location>
</feature>
<keyword evidence="3" id="KW-1185">Reference proteome</keyword>
<sequence length="336" mass="34136">MAAGDALGEAADALYALVPEEFTAARNARTAAAKAAGDPALAKGIGALRRPSPAAWIVNRIARDEPDRLGDLIGLGGELAEAQAAGDGRALTALAAERREIVADLVALGSSVADAAGRAASRAVLDEVEQTLVAASVSADAAAAVASGRLVRSLRAVGTEVDLGGAVGGGEPGRSGRPGRIRGRSTRERADDGAAATPDAAARRASDRAEQELQRLRERAATDERGLAEASARVDAAAALVDDLEAERDALERRISEVRTRLRPAEREVRIARRALEAAALEAGRSAAALAAASAAEPRTARARSGRAGEACARPAAPAPGPRVWISSGASARACP</sequence>
<feature type="region of interest" description="Disordered" evidence="1">
    <location>
        <begin position="295"/>
        <end position="336"/>
    </location>
</feature>
<evidence type="ECO:0000313" key="3">
    <source>
        <dbReference type="Proteomes" id="UP001321477"/>
    </source>
</evidence>
<evidence type="ECO:0000256" key="1">
    <source>
        <dbReference type="SAM" id="MobiDB-lite"/>
    </source>
</evidence>
<name>A0ABM8H5D4_9MICO</name>
<organism evidence="2 3">
    <name type="scientific">Agromyces marinus</name>
    <dbReference type="NCBI Taxonomy" id="1389020"/>
    <lineage>
        <taxon>Bacteria</taxon>
        <taxon>Bacillati</taxon>
        <taxon>Actinomycetota</taxon>
        <taxon>Actinomycetes</taxon>
        <taxon>Micrococcales</taxon>
        <taxon>Microbacteriaceae</taxon>
        <taxon>Agromyces</taxon>
    </lineage>
</organism>
<evidence type="ECO:0008006" key="4">
    <source>
        <dbReference type="Google" id="ProtNLM"/>
    </source>
</evidence>
<evidence type="ECO:0000313" key="2">
    <source>
        <dbReference type="EMBL" id="BDZ56009.1"/>
    </source>
</evidence>